<dbReference type="GO" id="GO:0043190">
    <property type="term" value="C:ATP-binding cassette (ABC) transporter complex"/>
    <property type="evidence" value="ECO:0007669"/>
    <property type="project" value="InterPro"/>
</dbReference>
<dbReference type="EMBL" id="BMJJ01000004">
    <property type="protein sequence ID" value="GGD16466.1"/>
    <property type="molecule type" value="Genomic_DNA"/>
</dbReference>
<dbReference type="InterPro" id="IPR007210">
    <property type="entry name" value="ABC_Gly_betaine_transp_sub-bd"/>
</dbReference>
<proteinExistence type="predicted"/>
<feature type="domain" description="ABC-type glycine betaine transport system substrate-binding" evidence="2">
    <location>
        <begin position="29"/>
        <end position="311"/>
    </location>
</feature>
<organism evidence="3 4">
    <name type="scientific">Aureimonas glaciei</name>
    <dbReference type="NCBI Taxonomy" id="1776957"/>
    <lineage>
        <taxon>Bacteria</taxon>
        <taxon>Pseudomonadati</taxon>
        <taxon>Pseudomonadota</taxon>
        <taxon>Alphaproteobacteria</taxon>
        <taxon>Hyphomicrobiales</taxon>
        <taxon>Aurantimonadaceae</taxon>
        <taxon>Aureimonas</taxon>
    </lineage>
</organism>
<keyword evidence="4" id="KW-1185">Reference proteome</keyword>
<reference evidence="3" key="1">
    <citation type="journal article" date="2014" name="Int. J. Syst. Evol. Microbiol.">
        <title>Complete genome sequence of Corynebacterium casei LMG S-19264T (=DSM 44701T), isolated from a smear-ripened cheese.</title>
        <authorList>
            <consortium name="US DOE Joint Genome Institute (JGI-PGF)"/>
            <person name="Walter F."/>
            <person name="Albersmeier A."/>
            <person name="Kalinowski J."/>
            <person name="Ruckert C."/>
        </authorList>
    </citation>
    <scope>NUCLEOTIDE SEQUENCE</scope>
    <source>
        <strain evidence="3">CGMCC 1.15493</strain>
    </source>
</reference>
<evidence type="ECO:0000256" key="1">
    <source>
        <dbReference type="SAM" id="SignalP"/>
    </source>
</evidence>
<name>A0A917DA43_9HYPH</name>
<evidence type="ECO:0000313" key="3">
    <source>
        <dbReference type="EMBL" id="GGD16466.1"/>
    </source>
</evidence>
<protein>
    <submittedName>
        <fullName evidence="3">ABC transporter substrate-binding protein</fullName>
    </submittedName>
</protein>
<evidence type="ECO:0000259" key="2">
    <source>
        <dbReference type="Pfam" id="PF04069"/>
    </source>
</evidence>
<gene>
    <name evidence="3" type="ORF">GCM10011335_19060</name>
</gene>
<dbReference type="SUPFAM" id="SSF53850">
    <property type="entry name" value="Periplasmic binding protein-like II"/>
    <property type="match status" value="1"/>
</dbReference>
<dbReference type="Proteomes" id="UP000613160">
    <property type="component" value="Unassembled WGS sequence"/>
</dbReference>
<dbReference type="Gene3D" id="3.40.190.100">
    <property type="entry name" value="Glycine betaine-binding periplasmic protein, domain 2"/>
    <property type="match status" value="1"/>
</dbReference>
<feature type="chain" id="PRO_5037802385" evidence="1">
    <location>
        <begin position="24"/>
        <end position="333"/>
    </location>
</feature>
<dbReference type="GO" id="GO:0022857">
    <property type="term" value="F:transmembrane transporter activity"/>
    <property type="evidence" value="ECO:0007669"/>
    <property type="project" value="InterPro"/>
</dbReference>
<dbReference type="CDD" id="cd13641">
    <property type="entry name" value="PBP2_HisX_like"/>
    <property type="match status" value="1"/>
</dbReference>
<dbReference type="Gene3D" id="3.40.190.10">
    <property type="entry name" value="Periplasmic binding protein-like II"/>
    <property type="match status" value="1"/>
</dbReference>
<sequence length="333" mass="36329">MKKLLASTILTASIFGFAGSASAAEDCGTMTISAMNWASAEVLASIDEFILDKGYGCDASLVPGDTMPTFASMTEKGQPDVAPEMWVNQFRDQIDAAVKDGRVVYGAESLTDGGEEGWWIPTYFAEAHPEIKTIQDAMDHPELFPSSEDPSKGAVYNCPSGWGCQITTTQFFKAYEGEKKGFVLVDTGSGAGLDGSIAKAYENKQPWLGYYWAPTAVLGKYDMTKLGFDTTFDEAEWKRCTSVADCPDPKINAWTKSEVFTMVTPKVAESSSGAAEYLKTRGWSNDIVNKLLAWKEDKQANGEDTAMHFLESQPDVWTKWVPADVAEKVKAAL</sequence>
<reference evidence="3" key="2">
    <citation type="submission" date="2020-09" db="EMBL/GenBank/DDBJ databases">
        <authorList>
            <person name="Sun Q."/>
            <person name="Zhou Y."/>
        </authorList>
    </citation>
    <scope>NUCLEOTIDE SEQUENCE</scope>
    <source>
        <strain evidence="3">CGMCC 1.15493</strain>
    </source>
</reference>
<dbReference type="Pfam" id="PF04069">
    <property type="entry name" value="OpuAC"/>
    <property type="match status" value="1"/>
</dbReference>
<evidence type="ECO:0000313" key="4">
    <source>
        <dbReference type="Proteomes" id="UP000613160"/>
    </source>
</evidence>
<keyword evidence="1" id="KW-0732">Signal</keyword>
<comment type="caution">
    <text evidence="3">The sequence shown here is derived from an EMBL/GenBank/DDBJ whole genome shotgun (WGS) entry which is preliminary data.</text>
</comment>
<dbReference type="RefSeq" id="WP_188850379.1">
    <property type="nucleotide sequence ID" value="NZ_BMJJ01000004.1"/>
</dbReference>
<dbReference type="AlphaFoldDB" id="A0A917DA43"/>
<feature type="signal peptide" evidence="1">
    <location>
        <begin position="1"/>
        <end position="23"/>
    </location>
</feature>
<accession>A0A917DA43</accession>